<evidence type="ECO:0000256" key="1">
    <source>
        <dbReference type="SAM" id="Phobius"/>
    </source>
</evidence>
<dbReference type="Proteomes" id="UP000033033">
    <property type="component" value="Chromosome"/>
</dbReference>
<accession>A0A0E3QRT2</accession>
<keyword evidence="1" id="KW-0472">Membrane</keyword>
<reference evidence="2 3" key="1">
    <citation type="submission" date="2014-07" db="EMBL/GenBank/DDBJ databases">
        <title>Methanogenic archaea and the global carbon cycle.</title>
        <authorList>
            <person name="Henriksen J.R."/>
            <person name="Luke J."/>
            <person name="Reinhart S."/>
            <person name="Benedict M.N."/>
            <person name="Youngblut N.D."/>
            <person name="Metcalf M.E."/>
            <person name="Whitaker R.J."/>
            <person name="Metcalf W.W."/>
        </authorList>
    </citation>
    <scope>NUCLEOTIDE SEQUENCE [LARGE SCALE GENOMIC DNA]</scope>
    <source>
        <strain evidence="2 3">MS</strain>
    </source>
</reference>
<protein>
    <submittedName>
        <fullName evidence="2">Uncharacterized protein</fullName>
    </submittedName>
</protein>
<organism evidence="2 3">
    <name type="scientific">Methanosarcina barkeri MS</name>
    <dbReference type="NCBI Taxonomy" id="1434108"/>
    <lineage>
        <taxon>Archaea</taxon>
        <taxon>Methanobacteriati</taxon>
        <taxon>Methanobacteriota</taxon>
        <taxon>Stenosarchaea group</taxon>
        <taxon>Methanomicrobia</taxon>
        <taxon>Methanosarcinales</taxon>
        <taxon>Methanosarcinaceae</taxon>
        <taxon>Methanosarcina</taxon>
    </lineage>
</organism>
<name>A0A0E3QRT2_METBA</name>
<keyword evidence="1" id="KW-0812">Transmembrane</keyword>
<keyword evidence="3" id="KW-1185">Reference proteome</keyword>
<feature type="transmembrane region" description="Helical" evidence="1">
    <location>
        <begin position="6"/>
        <end position="23"/>
    </location>
</feature>
<dbReference type="AlphaFoldDB" id="A0A0E3QRT2"/>
<dbReference type="PATRIC" id="fig|1434108.4.peg.1134"/>
<dbReference type="KEGG" id="mby:MSBRM_0935"/>
<dbReference type="HOGENOM" id="CLU_3020954_0_0_2"/>
<sequence length="55" mass="6559">MTYRFNIILMAVGAVIITFYTNGSKKGFRYSQTYIEDLFEEYEPLIKQYFEKLSS</sequence>
<gene>
    <name evidence="2" type="ORF">MSBRM_0935</name>
</gene>
<keyword evidence="1" id="KW-1133">Transmembrane helix</keyword>
<evidence type="ECO:0000313" key="2">
    <source>
        <dbReference type="EMBL" id="AKB53933.1"/>
    </source>
</evidence>
<evidence type="ECO:0000313" key="3">
    <source>
        <dbReference type="Proteomes" id="UP000033033"/>
    </source>
</evidence>
<dbReference type="EMBL" id="CP009528">
    <property type="protein sequence ID" value="AKB53933.1"/>
    <property type="molecule type" value="Genomic_DNA"/>
</dbReference>
<proteinExistence type="predicted"/>